<dbReference type="Pfam" id="PF01494">
    <property type="entry name" value="FAD_binding_3"/>
    <property type="match status" value="2"/>
</dbReference>
<dbReference type="InterPro" id="IPR036188">
    <property type="entry name" value="FAD/NAD-bd_sf"/>
</dbReference>
<gene>
    <name evidence="6" type="ORF">JKJ07_03715</name>
</gene>
<dbReference type="GO" id="GO:0004497">
    <property type="term" value="F:monooxygenase activity"/>
    <property type="evidence" value="ECO:0007669"/>
    <property type="project" value="UniProtKB-KW"/>
</dbReference>
<evidence type="ECO:0000256" key="1">
    <source>
        <dbReference type="ARBA" id="ARBA00001974"/>
    </source>
</evidence>
<accession>A0ABS1VIW1</accession>
<dbReference type="Proteomes" id="UP000598996">
    <property type="component" value="Unassembled WGS sequence"/>
</dbReference>
<evidence type="ECO:0000259" key="5">
    <source>
        <dbReference type="Pfam" id="PF01494"/>
    </source>
</evidence>
<keyword evidence="7" id="KW-1185">Reference proteome</keyword>
<comment type="cofactor">
    <cofactor evidence="1">
        <name>FAD</name>
        <dbReference type="ChEBI" id="CHEBI:57692"/>
    </cofactor>
</comment>
<dbReference type="PANTHER" id="PTHR46496">
    <property type="match status" value="1"/>
</dbReference>
<sequence>MSAPTPPPVRRVLIAGGGLGGIATALALQQRGIDSVVFERAEQLRDGGAGLHIWTNGMLALAALGVADRVNAIAPAQTVCHFATSTGRVIGTYPVGEFVERYGQPTVAIGRSDLHGILRDAVTVPIVTGAEVTGYTEHADGVSLHFADGTTEEGDVLIGADGVRSAVRSQLLGPQPPDYTGYIAWRGHAKLSPEEFAPGSFQALFGPGTRFTYYDIAPGVVHWMSVANGPAGGRDEGTPEQTLDMLRARHAGWTDPVRQILDATDPGSILRGDVLDRKPDPVWGQGRVTLLGDSAHAVSFNIGQGACLAIEDAIVLAEHLATPGAGIATALRAYEAERQQRTAPMQLLAHRIGAMGALQNPAAVWLRDRVMKLMWPRTFQMAEKEHVAYGTRFAPAPLRGAQL</sequence>
<evidence type="ECO:0000256" key="3">
    <source>
        <dbReference type="ARBA" id="ARBA00022827"/>
    </source>
</evidence>
<dbReference type="InterPro" id="IPR002938">
    <property type="entry name" value="FAD-bd"/>
</dbReference>
<reference evidence="6 7" key="1">
    <citation type="submission" date="2021-01" db="EMBL/GenBank/DDBJ databases">
        <title>Actinoplanes sp. nov. LDG1-01 isolated from lichen.</title>
        <authorList>
            <person name="Saeng-In P."/>
            <person name="Phongsopitanun W."/>
            <person name="Kanchanasin P."/>
            <person name="Yuki M."/>
            <person name="Kudo T."/>
            <person name="Ohkuma M."/>
            <person name="Tanasupawat S."/>
        </authorList>
    </citation>
    <scope>NUCLEOTIDE SEQUENCE [LARGE SCALE GENOMIC DNA]</scope>
    <source>
        <strain evidence="6 7">LDG1-01</strain>
    </source>
</reference>
<keyword evidence="2" id="KW-0285">Flavoprotein</keyword>
<feature type="domain" description="FAD-binding" evidence="5">
    <location>
        <begin position="11"/>
        <end position="171"/>
    </location>
</feature>
<name>A0ABS1VIW1_9ACTN</name>
<keyword evidence="3" id="KW-0274">FAD</keyword>
<evidence type="ECO:0000313" key="6">
    <source>
        <dbReference type="EMBL" id="MBL7253411.1"/>
    </source>
</evidence>
<dbReference type="SUPFAM" id="SSF51905">
    <property type="entry name" value="FAD/NAD(P)-binding domain"/>
    <property type="match status" value="1"/>
</dbReference>
<dbReference type="PANTHER" id="PTHR46496:SF1">
    <property type="entry name" value="ZEAXANTHIN EPOXIDASE, CHLOROPLASTIC"/>
    <property type="match status" value="1"/>
</dbReference>
<keyword evidence="6" id="KW-0503">Monooxygenase</keyword>
<comment type="caution">
    <text evidence="6">The sequence shown here is derived from an EMBL/GenBank/DDBJ whole genome shotgun (WGS) entry which is preliminary data.</text>
</comment>
<protein>
    <submittedName>
        <fullName evidence="6">FAD-dependent monooxygenase</fullName>
    </submittedName>
</protein>
<dbReference type="Gene3D" id="3.50.50.60">
    <property type="entry name" value="FAD/NAD(P)-binding domain"/>
    <property type="match status" value="1"/>
</dbReference>
<dbReference type="PRINTS" id="PR00420">
    <property type="entry name" value="RNGMNOXGNASE"/>
</dbReference>
<dbReference type="EMBL" id="JAENHO010000001">
    <property type="protein sequence ID" value="MBL7253411.1"/>
    <property type="molecule type" value="Genomic_DNA"/>
</dbReference>
<dbReference type="RefSeq" id="WP_202989766.1">
    <property type="nucleotide sequence ID" value="NZ_JAENHO010000001.1"/>
</dbReference>
<evidence type="ECO:0000256" key="2">
    <source>
        <dbReference type="ARBA" id="ARBA00022630"/>
    </source>
</evidence>
<feature type="domain" description="FAD-binding" evidence="5">
    <location>
        <begin position="283"/>
        <end position="342"/>
    </location>
</feature>
<organism evidence="6 7">
    <name type="scientific">Paractinoplanes lichenicola</name>
    <dbReference type="NCBI Taxonomy" id="2802976"/>
    <lineage>
        <taxon>Bacteria</taxon>
        <taxon>Bacillati</taxon>
        <taxon>Actinomycetota</taxon>
        <taxon>Actinomycetes</taxon>
        <taxon>Micromonosporales</taxon>
        <taxon>Micromonosporaceae</taxon>
        <taxon>Paractinoplanes</taxon>
    </lineage>
</organism>
<evidence type="ECO:0000256" key="4">
    <source>
        <dbReference type="ARBA" id="ARBA00023002"/>
    </source>
</evidence>
<evidence type="ECO:0000313" key="7">
    <source>
        <dbReference type="Proteomes" id="UP000598996"/>
    </source>
</evidence>
<keyword evidence="4" id="KW-0560">Oxidoreductase</keyword>
<proteinExistence type="predicted"/>